<proteinExistence type="inferred from homology"/>
<evidence type="ECO:0000313" key="16">
    <source>
        <dbReference type="RefSeq" id="XP_033464613.1"/>
    </source>
</evidence>
<dbReference type="Pfam" id="PF01476">
    <property type="entry name" value="LysM"/>
    <property type="match status" value="1"/>
</dbReference>
<dbReference type="SUPFAM" id="SSF54106">
    <property type="entry name" value="LysM domain"/>
    <property type="match status" value="1"/>
</dbReference>
<evidence type="ECO:0000256" key="7">
    <source>
        <dbReference type="ARBA" id="ARBA00023026"/>
    </source>
</evidence>
<dbReference type="Pfam" id="PF00704">
    <property type="entry name" value="Glyco_hydro_18"/>
    <property type="match status" value="1"/>
</dbReference>
<dbReference type="Gene3D" id="3.10.350.10">
    <property type="entry name" value="LysM domain"/>
    <property type="match status" value="2"/>
</dbReference>
<evidence type="ECO:0000256" key="5">
    <source>
        <dbReference type="ARBA" id="ARBA00022801"/>
    </source>
</evidence>
<dbReference type="Pfam" id="PF14856">
    <property type="entry name" value="Hce2"/>
    <property type="match status" value="1"/>
</dbReference>
<evidence type="ECO:0000256" key="10">
    <source>
        <dbReference type="ARBA" id="ARBA00023326"/>
    </source>
</evidence>
<dbReference type="SUPFAM" id="SSF54556">
    <property type="entry name" value="Chitinase insertion domain"/>
    <property type="match status" value="1"/>
</dbReference>
<evidence type="ECO:0000259" key="14">
    <source>
        <dbReference type="PROSITE" id="PS51910"/>
    </source>
</evidence>
<keyword evidence="8" id="KW-0119">Carbohydrate metabolism</keyword>
<dbReference type="EC" id="3.2.1.14" evidence="3"/>
<reference evidence="16" key="2">
    <citation type="submission" date="2020-04" db="EMBL/GenBank/DDBJ databases">
        <authorList>
            <consortium name="NCBI Genome Project"/>
        </authorList>
    </citation>
    <scope>NUCLEOTIDE SEQUENCE</scope>
    <source>
        <strain evidence="16">CBS 342.82</strain>
    </source>
</reference>
<comment type="catalytic activity">
    <reaction evidence="1">
        <text>Random endo-hydrolysis of N-acetyl-beta-D-glucosaminide (1-&gt;4)-beta-linkages in chitin and chitodextrins.</text>
        <dbReference type="EC" id="3.2.1.14"/>
    </reaction>
</comment>
<dbReference type="InterPro" id="IPR001579">
    <property type="entry name" value="Glyco_hydro_18_chit_AS"/>
</dbReference>
<keyword evidence="10" id="KW-0624">Polysaccharide degradation</keyword>
<dbReference type="OrthoDB" id="73875at2759"/>
<dbReference type="PROSITE" id="PS01095">
    <property type="entry name" value="GH18_1"/>
    <property type="match status" value="1"/>
</dbReference>
<organism evidence="16">
    <name type="scientific">Dissoconium aciculare CBS 342.82</name>
    <dbReference type="NCBI Taxonomy" id="1314786"/>
    <lineage>
        <taxon>Eukaryota</taxon>
        <taxon>Fungi</taxon>
        <taxon>Dikarya</taxon>
        <taxon>Ascomycota</taxon>
        <taxon>Pezizomycotina</taxon>
        <taxon>Dothideomycetes</taxon>
        <taxon>Dothideomycetidae</taxon>
        <taxon>Mycosphaerellales</taxon>
        <taxon>Dissoconiaceae</taxon>
        <taxon>Dissoconium</taxon>
    </lineage>
</organism>
<dbReference type="CDD" id="cd00035">
    <property type="entry name" value="ChtBD1"/>
    <property type="match status" value="1"/>
</dbReference>
<evidence type="ECO:0000313" key="15">
    <source>
        <dbReference type="Proteomes" id="UP000504637"/>
    </source>
</evidence>
<dbReference type="GO" id="GO:0006032">
    <property type="term" value="P:chitin catabolic process"/>
    <property type="evidence" value="ECO:0007669"/>
    <property type="project" value="UniProtKB-KW"/>
</dbReference>
<dbReference type="GO" id="GO:0008843">
    <property type="term" value="F:endochitinase activity"/>
    <property type="evidence" value="ECO:0007669"/>
    <property type="project" value="UniProtKB-EC"/>
</dbReference>
<feature type="domain" description="LysM" evidence="13">
    <location>
        <begin position="403"/>
        <end position="448"/>
    </location>
</feature>
<feature type="signal peptide" evidence="12">
    <location>
        <begin position="1"/>
        <end position="24"/>
    </location>
</feature>
<dbReference type="SUPFAM" id="SSF51445">
    <property type="entry name" value="(Trans)glycosidases"/>
    <property type="match status" value="1"/>
</dbReference>
<dbReference type="GO" id="GO:0000272">
    <property type="term" value="P:polysaccharide catabolic process"/>
    <property type="evidence" value="ECO:0007669"/>
    <property type="project" value="UniProtKB-KW"/>
</dbReference>
<dbReference type="InterPro" id="IPR036861">
    <property type="entry name" value="Endochitinase-like_sf"/>
</dbReference>
<dbReference type="Proteomes" id="UP000504637">
    <property type="component" value="Unplaced"/>
</dbReference>
<evidence type="ECO:0000256" key="8">
    <source>
        <dbReference type="ARBA" id="ARBA00023277"/>
    </source>
</evidence>
<dbReference type="RefSeq" id="XP_033464613.1">
    <property type="nucleotide sequence ID" value="XM_033599655.1"/>
</dbReference>
<dbReference type="InterPro" id="IPR018392">
    <property type="entry name" value="LysM"/>
</dbReference>
<evidence type="ECO:0000256" key="12">
    <source>
        <dbReference type="SAM" id="SignalP"/>
    </source>
</evidence>
<keyword evidence="15" id="KW-1185">Reference proteome</keyword>
<reference evidence="16" key="1">
    <citation type="submission" date="2020-01" db="EMBL/GenBank/DDBJ databases">
        <authorList>
            <consortium name="DOE Joint Genome Institute"/>
            <person name="Haridas S."/>
            <person name="Albert R."/>
            <person name="Binder M."/>
            <person name="Bloem J."/>
            <person name="Labutti K."/>
            <person name="Salamov A."/>
            <person name="Andreopoulos B."/>
            <person name="Baker S.E."/>
            <person name="Barry K."/>
            <person name="Bills G."/>
            <person name="Bluhm B.H."/>
            <person name="Cannon C."/>
            <person name="Castanera R."/>
            <person name="Culley D.E."/>
            <person name="Daum C."/>
            <person name="Ezra D."/>
            <person name="Gonzalez J.B."/>
            <person name="Henrissat B."/>
            <person name="Kuo A."/>
            <person name="Liang C."/>
            <person name="Lipzen A."/>
            <person name="Lutzoni F."/>
            <person name="Magnuson J."/>
            <person name="Mondo S."/>
            <person name="Nolan M."/>
            <person name="Ohm R."/>
            <person name="Pangilinan J."/>
            <person name="Park H.-J."/>
            <person name="Ramirez L."/>
            <person name="Alfaro M."/>
            <person name="Sun H."/>
            <person name="Tritt A."/>
            <person name="Yoshinaga Y."/>
            <person name="Zwiers L.-H."/>
            <person name="Turgeon B.G."/>
            <person name="Goodwin S.B."/>
            <person name="Spatafora J.W."/>
            <person name="Crous P.W."/>
            <person name="Grigoriev I.V."/>
        </authorList>
    </citation>
    <scope>NUCLEOTIDE SEQUENCE</scope>
    <source>
        <strain evidence="16">CBS 342.82</strain>
    </source>
</reference>
<feature type="chain" id="PRO_5026786096" description="chitinase" evidence="12">
    <location>
        <begin position="25"/>
        <end position="1559"/>
    </location>
</feature>
<keyword evidence="5 11" id="KW-0378">Hydrolase</keyword>
<dbReference type="PROSITE" id="PS51782">
    <property type="entry name" value="LYSM"/>
    <property type="match status" value="2"/>
</dbReference>
<dbReference type="PROSITE" id="PS51910">
    <property type="entry name" value="GH18_2"/>
    <property type="match status" value="1"/>
</dbReference>
<keyword evidence="9 11" id="KW-0326">Glycosidase</keyword>
<dbReference type="InterPro" id="IPR029070">
    <property type="entry name" value="Chitinase_insertion_sf"/>
</dbReference>
<dbReference type="SMART" id="SM00257">
    <property type="entry name" value="LysM"/>
    <property type="match status" value="2"/>
</dbReference>
<gene>
    <name evidence="16" type="ORF">K489DRAFT_21157</name>
</gene>
<reference evidence="16" key="3">
    <citation type="submission" date="2025-08" db="UniProtKB">
        <authorList>
            <consortium name="RefSeq"/>
        </authorList>
    </citation>
    <scope>IDENTIFICATION</scope>
    <source>
        <strain evidence="16">CBS 342.82</strain>
    </source>
</reference>
<keyword evidence="4" id="KW-0147">Chitin-binding</keyword>
<dbReference type="GeneID" id="54357454"/>
<comment type="similarity">
    <text evidence="2">Belongs to the glycosyl hydrolase 18 family. Chitinase class V subfamily.</text>
</comment>
<evidence type="ECO:0000259" key="13">
    <source>
        <dbReference type="PROSITE" id="PS51782"/>
    </source>
</evidence>
<feature type="domain" description="LysM" evidence="13">
    <location>
        <begin position="467"/>
        <end position="515"/>
    </location>
</feature>
<dbReference type="SMART" id="SM00636">
    <property type="entry name" value="Glyco_18"/>
    <property type="match status" value="1"/>
</dbReference>
<sequence length="1559" mass="167483">MALRQTVDALLSVALIVGLAFANASSTPSAIFNAPTVRRIPNKSACPARCSSTGPFSGNWSVYHSIGQFESCDETVFYDFALIDRVDDASTNHRIYACTSLGQDWTNPPATVKHRATSSAGVTTNVTYSIGYWNGTSGASNIAGAKAITPQLRQFLLNGFAPTKGPAILLASAGVSTFGLYVGEGLQNHAVGKFALQAFENVLSSVESHNAASLAMQYCPPGQTADHVFGFIAVADKSFAKVQDALTSWSSGVCLPLPKSEDITGLATFTTPLLKQIPTRSNFTSTSAASAISHVWHNSSATAGSKPILSGGSVLKPKSCLHSSIISSKTLDIIPVVTSSRITPTRSRLDQTVQSPLVSRSSNTLHITNASRNSSIVSVSRPAVRETNPRRNVHEIMPRADCSTTQVVAGDGCASLAQKCGISGADFTSYNPGSNFCASLQPSQHVCCSAGSLPNFAPKPNSDGSCATYTVQSNDNCANIAIKYSLMVDQLSKLNVNTWGWNGCSNIWLGTIICISTGNPPMPAALAGTTCGPQVPGTQRPPPGTDLSSLNPCSLNACCDIWGQCGNTPDFCTDTRTGAPGTAAPGTNGCISNCGTDIVRSEPPAVLRKIAFFQGYNLGRDCLYQTAAQIDASAYTHLFFSFGTLTDDFQVQVGDDLSNFEFREFMRTEGPIKILSIGGWSFSTDPSTYHIFRNGVTPENRRAMASQIAQFINANDLDGVNIDWEYPGAQDIPGIPPASLDDGENYLAFLAELRYQLPTKEISIAAPASYWYLKAFPIGSMSKVLDYIIYMTYDLHGQWDANNQWSQLGCTTGTCLRTDVNLTETMGALVMITKAGVPSNQVVVGVTSYGRSFAMAEAGCYGPQCTYLGSATDSMATPGVCTNTAGYIANAEIQQIANDPSRVNYHFVDEDSHSNILVYDQTQWVGWMDDAVKAERAAVYQGLAMSGTADWATDLQRYNDPPETSSSWSQFKVVIKSGGNPASPQPLQGNWTSLTCKDHSVTGILDLTPAERWSQMGCEEAWRDLIKRWRSYHDDQKGNFKFSQYISALIYGPNKANCGEIGSNNCDQTLQCNGFIAPAAYEIWNSVVMVNEIYSNYHSALVEAAATSIDNSLAVFEKTFAPVPPPKDNSGVDLIISIITLGVSALCAPMFNIVLKELPYFVSKANQLGVIKDETSTLVTFGTAVARNQNGKSGIQPWSADSQQSFSMYLGQALDGWSNNIIQTLRTLFDGSPDSISALYTLVQQGQLISGNSGEPSATIDGSELDTLKSSVARTFYAFAIPALWQAAHKAAFILDSGYPCGTKDPMGDYMTPDDMRISYGCYGGNLYYLATPFHADVQFVPHENHLFAVDGVSSFDGTMWGGITTQLLIEGSVRTYIANGNQNNGLAADPGNSETIADLMNQDVTTPGLIRLPVCSFARFSMALEFYGPNGNHPDDFPCTVLRNSYCHDVSYFDPGTVGTPPLISDCQDLISHIIGTDGQWTTTLGIDREIVRSGSCHLSVQNNGARGDAWYLVGAQDIVDIINESIKRYGSNGRVGAKGSMWCTGDVNANGVNWWLY</sequence>
<dbReference type="GO" id="GO:0008061">
    <property type="term" value="F:chitin binding"/>
    <property type="evidence" value="ECO:0007669"/>
    <property type="project" value="UniProtKB-KW"/>
</dbReference>
<evidence type="ECO:0000256" key="1">
    <source>
        <dbReference type="ARBA" id="ARBA00000822"/>
    </source>
</evidence>
<dbReference type="PANTHER" id="PTHR47700:SF2">
    <property type="entry name" value="CHITINASE"/>
    <property type="match status" value="1"/>
</dbReference>
<dbReference type="SUPFAM" id="SSF57016">
    <property type="entry name" value="Plant lectins/antimicrobial peptides"/>
    <property type="match status" value="1"/>
</dbReference>
<evidence type="ECO:0000256" key="2">
    <source>
        <dbReference type="ARBA" id="ARBA00008682"/>
    </source>
</evidence>
<dbReference type="Gene3D" id="3.20.20.80">
    <property type="entry name" value="Glycosidases"/>
    <property type="match status" value="1"/>
</dbReference>
<evidence type="ECO:0000256" key="3">
    <source>
        <dbReference type="ARBA" id="ARBA00012729"/>
    </source>
</evidence>
<evidence type="ECO:0000256" key="6">
    <source>
        <dbReference type="ARBA" id="ARBA00023024"/>
    </source>
</evidence>
<feature type="domain" description="GH18" evidence="14">
    <location>
        <begin position="607"/>
        <end position="981"/>
    </location>
</feature>
<keyword evidence="7" id="KW-0843">Virulence</keyword>
<dbReference type="Gene3D" id="3.10.50.10">
    <property type="match status" value="1"/>
</dbReference>
<dbReference type="InterPro" id="IPR036779">
    <property type="entry name" value="LysM_dom_sf"/>
</dbReference>
<evidence type="ECO:0000256" key="4">
    <source>
        <dbReference type="ARBA" id="ARBA00022669"/>
    </source>
</evidence>
<evidence type="ECO:0000256" key="11">
    <source>
        <dbReference type="RuleBase" id="RU000489"/>
    </source>
</evidence>
<dbReference type="InterPro" id="IPR017853">
    <property type="entry name" value="GH"/>
</dbReference>
<accession>A0A6J3MKT0</accession>
<dbReference type="CDD" id="cd02878">
    <property type="entry name" value="GH18_zymocin_alpha"/>
    <property type="match status" value="1"/>
</dbReference>
<dbReference type="PANTHER" id="PTHR47700">
    <property type="entry name" value="V CHITINASE, PUTATIVE (AFU_ORTHOLOGUE AFUA_6G13720)-RELATED"/>
    <property type="match status" value="1"/>
</dbReference>
<dbReference type="InterPro" id="IPR001223">
    <property type="entry name" value="Glyco_hydro18_cat"/>
</dbReference>
<dbReference type="CDD" id="cd00118">
    <property type="entry name" value="LysM"/>
    <property type="match status" value="1"/>
</dbReference>
<name>A0A6J3MKT0_9PEZI</name>
<dbReference type="InterPro" id="IPR029226">
    <property type="entry name" value="Ecp2-like"/>
</dbReference>
<evidence type="ECO:0000256" key="9">
    <source>
        <dbReference type="ARBA" id="ARBA00023295"/>
    </source>
</evidence>
<keyword evidence="6" id="KW-0146">Chitin degradation</keyword>
<keyword evidence="12" id="KW-0732">Signal</keyword>
<dbReference type="InterPro" id="IPR053214">
    <property type="entry name" value="LysM12-like"/>
</dbReference>
<dbReference type="InterPro" id="IPR011583">
    <property type="entry name" value="Chitinase_II/V-like_cat"/>
</dbReference>
<protein>
    <recommendedName>
        <fullName evidence="3">chitinase</fullName>
        <ecNumber evidence="3">3.2.1.14</ecNumber>
    </recommendedName>
</protein>